<evidence type="ECO:0000256" key="2">
    <source>
        <dbReference type="ARBA" id="ARBA00004833"/>
    </source>
</evidence>
<dbReference type="Pfam" id="PF00454">
    <property type="entry name" value="PI3_PI4_kinase"/>
    <property type="match status" value="1"/>
</dbReference>
<dbReference type="SUPFAM" id="SSF74650">
    <property type="entry name" value="Galactose mutarotase-like"/>
    <property type="match status" value="1"/>
</dbReference>
<accession>A0A9P6KGI6</accession>
<dbReference type="InterPro" id="IPR011009">
    <property type="entry name" value="Kinase-like_dom_sf"/>
</dbReference>
<dbReference type="InterPro" id="IPR036940">
    <property type="entry name" value="PI3/4_kinase_cat_sf"/>
</dbReference>
<comment type="similarity">
    <text evidence="4">Belongs to the PI3/PI4-kinase family.</text>
</comment>
<keyword evidence="13" id="KW-0067">ATP-binding</keyword>
<comment type="catalytic activity">
    <reaction evidence="18">
        <text>L-seryl-[protein] + ATP = O-phospho-L-seryl-[protein] + ADP + H(+)</text>
        <dbReference type="Rhea" id="RHEA:17989"/>
        <dbReference type="Rhea" id="RHEA-COMP:9863"/>
        <dbReference type="Rhea" id="RHEA-COMP:11604"/>
        <dbReference type="ChEBI" id="CHEBI:15378"/>
        <dbReference type="ChEBI" id="CHEBI:29999"/>
        <dbReference type="ChEBI" id="CHEBI:30616"/>
        <dbReference type="ChEBI" id="CHEBI:83421"/>
        <dbReference type="ChEBI" id="CHEBI:456216"/>
        <dbReference type="EC" id="2.7.11.1"/>
    </reaction>
</comment>
<dbReference type="Pfam" id="PF01055">
    <property type="entry name" value="Glyco_hydro_31_2nd"/>
    <property type="match status" value="1"/>
</dbReference>
<keyword evidence="7" id="KW-0808">Transferase</keyword>
<dbReference type="GO" id="GO:0090599">
    <property type="term" value="F:alpha-glucosidase activity"/>
    <property type="evidence" value="ECO:0007669"/>
    <property type="project" value="TreeGrafter"/>
</dbReference>
<dbReference type="CDD" id="cd14752">
    <property type="entry name" value="GH31_N"/>
    <property type="match status" value="1"/>
</dbReference>
<keyword evidence="12" id="KW-0256">Endoplasmic reticulum</keyword>
<comment type="subcellular location">
    <subcellularLocation>
        <location evidence="1">Endoplasmic reticulum</location>
    </subcellularLocation>
</comment>
<dbReference type="PANTHER" id="PTHR22762">
    <property type="entry name" value="ALPHA-GLUCOSIDASE"/>
    <property type="match status" value="1"/>
</dbReference>
<evidence type="ECO:0000256" key="16">
    <source>
        <dbReference type="ARBA" id="ARBA00042895"/>
    </source>
</evidence>
<reference evidence="21" key="1">
    <citation type="journal article" date="2020" name="Fungal Divers.">
        <title>Resolving the Mortierellaceae phylogeny through synthesis of multi-gene phylogenetics and phylogenomics.</title>
        <authorList>
            <person name="Vandepol N."/>
            <person name="Liber J."/>
            <person name="Desiro A."/>
            <person name="Na H."/>
            <person name="Kennedy M."/>
            <person name="Barry K."/>
            <person name="Grigoriev I.V."/>
            <person name="Miller A.N."/>
            <person name="O'Donnell K."/>
            <person name="Stajich J.E."/>
            <person name="Bonito G."/>
        </authorList>
    </citation>
    <scope>NUCLEOTIDE SEQUENCE</scope>
    <source>
        <strain evidence="21">KOD1015</strain>
    </source>
</reference>
<evidence type="ECO:0000313" key="21">
    <source>
        <dbReference type="EMBL" id="KAF9583795.1"/>
    </source>
</evidence>
<dbReference type="Gene3D" id="2.60.40.1180">
    <property type="entry name" value="Golgi alpha-mannosidase II"/>
    <property type="match status" value="2"/>
</dbReference>
<dbReference type="SUPFAM" id="SSF51011">
    <property type="entry name" value="Glycosyl hydrolase domain"/>
    <property type="match status" value="1"/>
</dbReference>
<feature type="region of interest" description="Disordered" evidence="19">
    <location>
        <begin position="2150"/>
        <end position="2197"/>
    </location>
</feature>
<proteinExistence type="inferred from homology"/>
<dbReference type="SMART" id="SM01345">
    <property type="entry name" value="Rapamycin_bind"/>
    <property type="match status" value="1"/>
</dbReference>
<keyword evidence="8" id="KW-0732">Signal</keyword>
<dbReference type="PANTHER" id="PTHR22762:SF54">
    <property type="entry name" value="BCDNA.GH04962"/>
    <property type="match status" value="1"/>
</dbReference>
<evidence type="ECO:0000256" key="1">
    <source>
        <dbReference type="ARBA" id="ARBA00004240"/>
    </source>
</evidence>
<gene>
    <name evidence="21" type="ORF">BGW38_008502</name>
</gene>
<evidence type="ECO:0000313" key="22">
    <source>
        <dbReference type="Proteomes" id="UP000780801"/>
    </source>
</evidence>
<dbReference type="GO" id="GO:0005975">
    <property type="term" value="P:carbohydrate metabolic process"/>
    <property type="evidence" value="ECO:0007669"/>
    <property type="project" value="InterPro"/>
</dbReference>
<dbReference type="CDD" id="cd05170">
    <property type="entry name" value="PIKKc_SMG1"/>
    <property type="match status" value="1"/>
</dbReference>
<evidence type="ECO:0000256" key="15">
    <source>
        <dbReference type="ARBA" id="ARBA00023295"/>
    </source>
</evidence>
<feature type="non-terminal residue" evidence="21">
    <location>
        <position position="3266"/>
    </location>
</feature>
<dbReference type="Pfam" id="PF21365">
    <property type="entry name" value="Glyco_hydro_31_3rd"/>
    <property type="match status" value="1"/>
</dbReference>
<evidence type="ECO:0000259" key="20">
    <source>
        <dbReference type="PROSITE" id="PS50290"/>
    </source>
</evidence>
<evidence type="ECO:0000256" key="4">
    <source>
        <dbReference type="ARBA" id="ARBA00011031"/>
    </source>
</evidence>
<dbReference type="SUPFAM" id="SSF48371">
    <property type="entry name" value="ARM repeat"/>
    <property type="match status" value="2"/>
</dbReference>
<dbReference type="OrthoDB" id="381190at2759"/>
<dbReference type="Proteomes" id="UP000780801">
    <property type="component" value="Unassembled WGS sequence"/>
</dbReference>
<dbReference type="InterPro" id="IPR013780">
    <property type="entry name" value="Glyco_hydro_b"/>
</dbReference>
<dbReference type="GO" id="GO:0006491">
    <property type="term" value="P:N-glycan processing"/>
    <property type="evidence" value="ECO:0007669"/>
    <property type="project" value="TreeGrafter"/>
</dbReference>
<dbReference type="SUPFAM" id="SSF56112">
    <property type="entry name" value="Protein kinase-like (PK-like)"/>
    <property type="match status" value="1"/>
</dbReference>
<keyword evidence="11" id="KW-0378">Hydrolase</keyword>
<dbReference type="GO" id="GO:0004674">
    <property type="term" value="F:protein serine/threonine kinase activity"/>
    <property type="evidence" value="ECO:0007669"/>
    <property type="project" value="UniProtKB-KW"/>
</dbReference>
<evidence type="ECO:0000256" key="14">
    <source>
        <dbReference type="ARBA" id="ARBA00023180"/>
    </source>
</evidence>
<feature type="compositionally biased region" description="Polar residues" evidence="19">
    <location>
        <begin position="10"/>
        <end position="21"/>
    </location>
</feature>
<name>A0A9P6KGI6_9FUNG</name>
<evidence type="ECO:0000256" key="13">
    <source>
        <dbReference type="ARBA" id="ARBA00022840"/>
    </source>
</evidence>
<feature type="compositionally biased region" description="Polar residues" evidence="19">
    <location>
        <begin position="2169"/>
        <end position="2189"/>
    </location>
</feature>
<dbReference type="InterPro" id="IPR031559">
    <property type="entry name" value="SMG1"/>
</dbReference>
<evidence type="ECO:0000256" key="17">
    <source>
        <dbReference type="ARBA" id="ARBA00047899"/>
    </source>
</evidence>
<keyword evidence="22" id="KW-1185">Reference proteome</keyword>
<evidence type="ECO:0000256" key="18">
    <source>
        <dbReference type="ARBA" id="ARBA00048679"/>
    </source>
</evidence>
<evidence type="ECO:0000256" key="9">
    <source>
        <dbReference type="ARBA" id="ARBA00022741"/>
    </source>
</evidence>
<dbReference type="InterPro" id="IPR018247">
    <property type="entry name" value="EF_Hand_1_Ca_BS"/>
</dbReference>
<comment type="pathway">
    <text evidence="2">Glycan metabolism; N-glycan metabolism.</text>
</comment>
<feature type="non-terminal residue" evidence="21">
    <location>
        <position position="1"/>
    </location>
</feature>
<dbReference type="Gene3D" id="3.30.1010.10">
    <property type="entry name" value="Phosphatidylinositol 3-kinase Catalytic Subunit, Chain A, domain 4"/>
    <property type="match status" value="1"/>
</dbReference>
<dbReference type="CDD" id="cd06603">
    <property type="entry name" value="GH31_GANC_GANAB_alpha"/>
    <property type="match status" value="1"/>
</dbReference>
<dbReference type="GO" id="GO:0005524">
    <property type="term" value="F:ATP binding"/>
    <property type="evidence" value="ECO:0007669"/>
    <property type="project" value="UniProtKB-KW"/>
</dbReference>
<dbReference type="GO" id="GO:0000184">
    <property type="term" value="P:nuclear-transcribed mRNA catabolic process, nonsense-mediated decay"/>
    <property type="evidence" value="ECO:0007669"/>
    <property type="project" value="InterPro"/>
</dbReference>
<evidence type="ECO:0000256" key="11">
    <source>
        <dbReference type="ARBA" id="ARBA00022801"/>
    </source>
</evidence>
<protein>
    <recommendedName>
        <fullName evidence="5">non-specific serine/threonine protein kinase</fullName>
        <ecNumber evidence="5">2.7.11.1</ecNumber>
    </recommendedName>
    <alternativeName>
        <fullName evidence="16">Glucosidase II subunit alpha</fullName>
    </alternativeName>
</protein>
<dbReference type="InterPro" id="IPR011013">
    <property type="entry name" value="Gal_mutarotase_sf_dom"/>
</dbReference>
<dbReference type="GO" id="GO:0017177">
    <property type="term" value="C:glucosidase II complex"/>
    <property type="evidence" value="ECO:0007669"/>
    <property type="project" value="TreeGrafter"/>
</dbReference>
<keyword evidence="9" id="KW-0547">Nucleotide-binding</keyword>
<dbReference type="InterPro" id="IPR000403">
    <property type="entry name" value="PI3/4_kinase_cat_dom"/>
</dbReference>
<keyword evidence="15" id="KW-0326">Glycosidase</keyword>
<feature type="compositionally biased region" description="Polar residues" evidence="19">
    <location>
        <begin position="2228"/>
        <end position="2238"/>
    </location>
</feature>
<evidence type="ECO:0000256" key="19">
    <source>
        <dbReference type="SAM" id="MobiDB-lite"/>
    </source>
</evidence>
<feature type="domain" description="PI3K/PI4K catalytic" evidence="20">
    <location>
        <begin position="1781"/>
        <end position="2138"/>
    </location>
</feature>
<evidence type="ECO:0000256" key="8">
    <source>
        <dbReference type="ARBA" id="ARBA00022729"/>
    </source>
</evidence>
<dbReference type="Gene3D" id="1.10.1070.11">
    <property type="entry name" value="Phosphatidylinositol 3-/4-kinase, catalytic domain"/>
    <property type="match status" value="1"/>
</dbReference>
<dbReference type="PROSITE" id="PS50290">
    <property type="entry name" value="PI3_4_KINASE_3"/>
    <property type="match status" value="1"/>
</dbReference>
<dbReference type="FunFam" id="3.20.20.80:FF:000039">
    <property type="entry name" value="Glucosidase, alpha neutral C"/>
    <property type="match status" value="1"/>
</dbReference>
<comment type="catalytic activity">
    <reaction evidence="17">
        <text>L-threonyl-[protein] + ATP = O-phospho-L-threonyl-[protein] + ADP + H(+)</text>
        <dbReference type="Rhea" id="RHEA:46608"/>
        <dbReference type="Rhea" id="RHEA-COMP:11060"/>
        <dbReference type="Rhea" id="RHEA-COMP:11605"/>
        <dbReference type="ChEBI" id="CHEBI:15378"/>
        <dbReference type="ChEBI" id="CHEBI:30013"/>
        <dbReference type="ChEBI" id="CHEBI:30616"/>
        <dbReference type="ChEBI" id="CHEBI:61977"/>
        <dbReference type="ChEBI" id="CHEBI:456216"/>
        <dbReference type="EC" id="2.7.11.1"/>
    </reaction>
</comment>
<sequence length="3266" mass="366479">ANTRRHRQLNQKAATTATPLGTSHGLRANSNGHSKAVFDLQTASAMLDSAEDTLDKSVDCTALLPALDSLISLAGQHPGAWTTRFKGIVDLLVGWHVDLGTKPVVRQRISDALSSFKTQWKDAVEFGLELLDCFVHDIESILTDKATRPETASMETVAVISSCFGIIANSVAPAASQRSIMLETIRKRIIDMLSMLTPSTPTCFAAGNDVILTLSMGNTSLFYDLQPTAAQFLLKQFTNPRLNKANWTHLLSTTKKIISAWKPRVNPIVTELVVNPNSELMQLRWLLPPSSSRLQDVLDVILLAFPETHKKPQSNKIDSSNMKSVAWQNVMQEIENILQDLHTTNSISGMIEILSLQQDIESTFAKDLSSTREQGVNTKGSMGYYRNNGSSSPALISNLTFNIILQIEMARVWKDEASFIFLRLLMLLTVVPESRLSIVLYSMKEIAAIRAHFVPDLFDKSKSHELDMKELQSTLFGVLVRMTQTLSLHWNQLSASLKVCVIAWKIESIDAILPFRASHTKSTTWTNLKRWLSMCLHPLISIAGEDEEETIRMSIAAIFEQFSKAFGSISMGPEILAKMADRSMDISSAAGASWKKVLLQSNPFGFAIECYNVQETEIVRALKLLMMKSPNVGIFRHFHFTSVLADFEVKGGAAEQADGNSNTGLGEMVHDEDLLQRIFHACQGRDILAKANAENNTDMITPGLLGLVQNSSSLLTYWAVWEVARFCMLTRLRTPFGGPQQTFEILEKRLNGLLKGSFGTTTSGSPRLNQLRDYLILLDKLELHCYNAANGTALGVIPAAPKPSVIFFRTNKKVCDDWFSRVRGRLIEGAKATGDHGTVIRNSYTLLAEQFSALSRGVVYDILPWLEEFERTLVDLVEALVATNASDAISGLHIWCRRAIKDMTKHSNSSKSKHSRSDRTAQYPRYKHSCLMEGQAAALSQVSLDWINTAVHVAQCRYEQAAQEATSQLALMDAHDVDEYPVPSKQFLCQEATDSLSDLCNYQQLQSFIDSISIDTYADQTKLWSDNAVLQSLKDHCSGEDLNAWKQLEGFYDKSSSDLTEQRDSIEQLSFGQAGHYSRNFMFASKVQQSSKPSLWTLDQLRQEAFRRVQPSAEYMIGGGLAQARTTLVDAMMLNTSEASIPLAFKEFMSFLSTAPDEMKMGLLRKDLRFWVRFDTMVNMSRERAKDDEDLLRLSNEFKFLLSKIARKAECHEFACNISRTWEGPFSPEIQLEQAKASMARHDYSGALDFASKTLVEIQGSSAVSKDVVPMISQDMFVFQSKIYLKMAKWSRSTKPPLSADHLATFERVLEIKTELRQSTQSRIESITAECLRKAIEVGSDYRKSWFAFGTHHYKQGWGILDDLGSSRLHHPVAKDANETLKAILSIAGVANAEEHAKNIFCVFVKHCASGQPFDESTTYESIRAHLLKIDEIAGSESVISEIIKAFQDLLKHILDAYRLAINGYFRFLQFASLEYECKLPKAKKITGEDPEISISQSAVSDEITATLRLLRLLAKHGGQLYDSFLAHLTNTNVIPWSNIIPQLFARLDHPEQRVQSLIAELLCKIGTQSPQLIVFHCVVGVNSVHNSPAQRKLLLFIGTFLKESHPELVDQVQHFIRELERVTVLWEEIWYKKIMIALPELKSIMMGLTEQYQNLESDPELKPKEREAVMTDSYQVALAPFLAAFESLQDINAKPESNHERWFTTTFRERIQAALESLRSPKSWSNLYEGLHLLKDVQADIGKELSGTRVLQLSDLSPELAAIQSSLIEIPGQSTGTTIQAFEQKVIPTKTKPKKLTLLGSDGKRYTYLFKGLEDLHLDERIMQLLRISNGMLQRDKESASRQLNARHYAVIPLSDNSGMIQWVESTVSLYTIIAKWQSREAVCSRWTTTAEDGTSATMPAPPRTIDVYHEKAAAALKRAGLPANYPRRQWPKAILLEIYHDMASEVPADLLEREIWASSPTPQEWWRKTVMFARSTAVMSMIGYIIGLGDRHLDNILVDFTTGDLVQIDYNVCFEKGKRLRIPEVVPFRLTRNMLTSFGVTGVEGNFRIGCEQTMKVMRKNKEILVTLLEAFVYDPLVDWQIEAAPTTTAQVGVIGTGGTGGGIGAGGGGGVHGVSEMDSHGSYISIASSSTSTSTATTSMSNYSSNYSSNGNGDSRMSMVPADMNSGRSLRQRQSSDSVLSSNSIGQPAGELGKGGYSASAILGGLGEAGSSDADSTPIGGATANRMNSPGGQSLQNPLQRHQQQQQQQQQPLHQRNAIAVNILRRVRHKLEGRDFDTVKKCKVSEQVDRVIQDATNLENLANILILWKYTPVFAASILRQWNIHIQHLGLDHSHTDEKLGMGTHSSQRWTIQFSCILLSSGLILGLWLQTTSAVKRENFKTCAESGFCTRNRAFGEYSRTQQHWTSPFQLDTSTIQFSEGRLTASMTRKSQDSQNSKSDLEFELEFLKNDVARIRINEWRPIHPRYDGLQDTVLLKPLAFADTFGSLQRDSEGDFTIQYGDKKQNMVRIRSAPFRVEFISDGVSTILLNDEGLLNFETESSKENRLATARNELERKMMSGVAQEQFKGHTDTKPKGPESFGMDITFVGMENVYGIPEHATSLSLKPTKGPGAPYKDPYRLYNLDVFEYEIDNPMALYGSVPFMMGHNKDKTAAVFWMNAAETWVDVEKSSSGSSSQSTSTKTHWMSEAGVLDLFVFLGSSHRDILRQYSSLVGTTALPQLFSIAYHQCRWNYNSQRDIAEVDEGFDHHDIPYDVLWLDIEHTDGKRYFTWDNKNFPSPTDMQDQLAFKGRKMVSIIDPHIKIDPSYSVSTEAKDLGLFIKNKDGKSDFNGWCWPGSSQWIDFCHPQAEDWWASLFSYDQYTTSTQTLYTWNDMNEPSVFNGPEVTLPKDVLHYGNVEHRNIHNVYGSMFHAASALGLAKRNEAQKRPFVLSRAFFAGTQRHGAVWTGDNRANWEHLKAATPMLLTIGLSGIPFSGADVGGFFGDPTPELLVRWYQAGSFYPFFRGHAHQDSKRREPWLFGEPYTSQIRTAIRLRYSLLPYWYTLFWDASESGMPIIRPMFIEFPKDGEVFKIDDQFMVGNALLVKPVTSPGQFSSSVYFPGTEKWFDYSGFSSFEQGPGYRTVASPADRIPVYQRAGTIIPKREIPRHSSQAMENDPFTLVVAVDYQMEASGQLYVDDGKTHDYRRGDYILCQVQLKNKTLGSRMVRIPGREDEKHKQDPENNFWHMFGQLKVRRVVLLGLSKPISSVNVKGQQERAAHSVD</sequence>
<dbReference type="InterPro" id="IPR018936">
    <property type="entry name" value="PI3/4_kinase_CS"/>
</dbReference>
<evidence type="ECO:0000256" key="5">
    <source>
        <dbReference type="ARBA" id="ARBA00012513"/>
    </source>
</evidence>
<dbReference type="InterPro" id="IPR039414">
    <property type="entry name" value="SMG1_PIKKc"/>
</dbReference>
<keyword evidence="14" id="KW-0325">Glycoprotein</keyword>
<evidence type="ECO:0000256" key="7">
    <source>
        <dbReference type="ARBA" id="ARBA00022679"/>
    </source>
</evidence>
<dbReference type="Pfam" id="PF15785">
    <property type="entry name" value="SMG1"/>
    <property type="match status" value="1"/>
</dbReference>
<dbReference type="InterPro" id="IPR016024">
    <property type="entry name" value="ARM-type_fold"/>
</dbReference>
<dbReference type="InterPro" id="IPR017853">
    <property type="entry name" value="GH"/>
</dbReference>
<dbReference type="Pfam" id="PF13802">
    <property type="entry name" value="Gal_mutarotas_2"/>
    <property type="match status" value="1"/>
</dbReference>
<dbReference type="PROSITE" id="PS00018">
    <property type="entry name" value="EF_HAND_1"/>
    <property type="match status" value="1"/>
</dbReference>
<dbReference type="InterPro" id="IPR048395">
    <property type="entry name" value="Glyco_hydro_31_C"/>
</dbReference>
<dbReference type="InterPro" id="IPR025887">
    <property type="entry name" value="Glyco_hydro_31_N_dom"/>
</dbReference>
<dbReference type="PROSITE" id="PS00916">
    <property type="entry name" value="PI3_4_KINASE_2"/>
    <property type="match status" value="1"/>
</dbReference>
<keyword evidence="10" id="KW-0418">Kinase</keyword>
<evidence type="ECO:0000256" key="3">
    <source>
        <dbReference type="ARBA" id="ARBA00007806"/>
    </source>
</evidence>
<keyword evidence="6" id="KW-0723">Serine/threonine-protein kinase</keyword>
<feature type="region of interest" description="Disordered" evidence="19">
    <location>
        <begin position="1"/>
        <end position="29"/>
    </location>
</feature>
<dbReference type="Gene3D" id="2.60.40.1760">
    <property type="entry name" value="glycosyl hydrolase (family 31)"/>
    <property type="match status" value="1"/>
</dbReference>
<feature type="region of interest" description="Disordered" evidence="19">
    <location>
        <begin position="2212"/>
        <end position="2260"/>
    </location>
</feature>
<dbReference type="EC" id="2.7.11.1" evidence="5"/>
<comment type="similarity">
    <text evidence="3">Belongs to the glycosyl hydrolase 31 family.</text>
</comment>
<organism evidence="21 22">
    <name type="scientific">Lunasporangiospora selenospora</name>
    <dbReference type="NCBI Taxonomy" id="979761"/>
    <lineage>
        <taxon>Eukaryota</taxon>
        <taxon>Fungi</taxon>
        <taxon>Fungi incertae sedis</taxon>
        <taxon>Mucoromycota</taxon>
        <taxon>Mortierellomycotina</taxon>
        <taxon>Mortierellomycetes</taxon>
        <taxon>Mortierellales</taxon>
        <taxon>Mortierellaceae</taxon>
        <taxon>Lunasporangiospora</taxon>
    </lineage>
</organism>
<dbReference type="FunFam" id="2.60.40.1180:FF:000023">
    <property type="entry name" value="neutral alpha-glucosidase AB isoform X2"/>
    <property type="match status" value="1"/>
</dbReference>
<dbReference type="Gene3D" id="3.20.20.80">
    <property type="entry name" value="Glycosidases"/>
    <property type="match status" value="2"/>
</dbReference>
<evidence type="ECO:0000256" key="12">
    <source>
        <dbReference type="ARBA" id="ARBA00022824"/>
    </source>
</evidence>
<dbReference type="GO" id="GO:0030246">
    <property type="term" value="F:carbohydrate binding"/>
    <property type="evidence" value="ECO:0007669"/>
    <property type="project" value="InterPro"/>
</dbReference>
<dbReference type="SUPFAM" id="SSF51445">
    <property type="entry name" value="(Trans)glycosidases"/>
    <property type="match status" value="1"/>
</dbReference>
<evidence type="ECO:0000256" key="10">
    <source>
        <dbReference type="ARBA" id="ARBA00022777"/>
    </source>
</evidence>
<dbReference type="SMART" id="SM00146">
    <property type="entry name" value="PI3Kc"/>
    <property type="match status" value="1"/>
</dbReference>
<feature type="compositionally biased region" description="Low complexity" evidence="19">
    <location>
        <begin position="2239"/>
        <end position="2260"/>
    </location>
</feature>
<dbReference type="InterPro" id="IPR000322">
    <property type="entry name" value="Glyco_hydro_31_TIM"/>
</dbReference>
<dbReference type="EMBL" id="JAABOA010000588">
    <property type="protein sequence ID" value="KAF9583795.1"/>
    <property type="molecule type" value="Genomic_DNA"/>
</dbReference>
<evidence type="ECO:0000256" key="6">
    <source>
        <dbReference type="ARBA" id="ARBA00022527"/>
    </source>
</evidence>
<comment type="caution">
    <text evidence="21">The sequence shown here is derived from an EMBL/GenBank/DDBJ whole genome shotgun (WGS) entry which is preliminary data.</text>
</comment>